<feature type="coiled-coil region" evidence="1">
    <location>
        <begin position="129"/>
        <end position="156"/>
    </location>
</feature>
<evidence type="ECO:0000313" key="5">
    <source>
        <dbReference type="Proteomes" id="UP000198984"/>
    </source>
</evidence>
<dbReference type="InterPro" id="IPR010559">
    <property type="entry name" value="Sig_transdc_His_kin_internal"/>
</dbReference>
<feature type="domain" description="Signal transduction histidine kinase internal region" evidence="3">
    <location>
        <begin position="148"/>
        <end position="225"/>
    </location>
</feature>
<proteinExistence type="predicted"/>
<keyword evidence="4" id="KW-0808">Transferase</keyword>
<gene>
    <name evidence="4" type="ORF">SAMN04488505_102799</name>
</gene>
<keyword evidence="1" id="KW-0175">Coiled coil</keyword>
<dbReference type="EMBL" id="FOBB01000002">
    <property type="protein sequence ID" value="SEL66614.1"/>
    <property type="molecule type" value="Genomic_DNA"/>
</dbReference>
<name>A0A1H7S4D5_9BACT</name>
<dbReference type="InterPro" id="IPR036890">
    <property type="entry name" value="HATPase_C_sf"/>
</dbReference>
<dbReference type="InterPro" id="IPR050640">
    <property type="entry name" value="Bact_2-comp_sensor_kinase"/>
</dbReference>
<evidence type="ECO:0000256" key="1">
    <source>
        <dbReference type="SAM" id="Coils"/>
    </source>
</evidence>
<dbReference type="Proteomes" id="UP000198984">
    <property type="component" value="Unassembled WGS sequence"/>
</dbReference>
<keyword evidence="2" id="KW-1133">Transmembrane helix</keyword>
<evidence type="ECO:0000256" key="2">
    <source>
        <dbReference type="SAM" id="Phobius"/>
    </source>
</evidence>
<protein>
    <submittedName>
        <fullName evidence="4">Histidine kinase</fullName>
    </submittedName>
</protein>
<keyword evidence="2" id="KW-0812">Transmembrane</keyword>
<reference evidence="4 5" key="1">
    <citation type="submission" date="2016-10" db="EMBL/GenBank/DDBJ databases">
        <authorList>
            <person name="de Groot N.N."/>
        </authorList>
    </citation>
    <scope>NUCLEOTIDE SEQUENCE [LARGE SCALE GENOMIC DNA]</scope>
    <source>
        <strain evidence="4 5">DSM 21039</strain>
    </source>
</reference>
<organism evidence="4 5">
    <name type="scientific">Chitinophaga rupis</name>
    <dbReference type="NCBI Taxonomy" id="573321"/>
    <lineage>
        <taxon>Bacteria</taxon>
        <taxon>Pseudomonadati</taxon>
        <taxon>Bacteroidota</taxon>
        <taxon>Chitinophagia</taxon>
        <taxon>Chitinophagales</taxon>
        <taxon>Chitinophagaceae</taxon>
        <taxon>Chitinophaga</taxon>
    </lineage>
</organism>
<feature type="transmembrane region" description="Helical" evidence="2">
    <location>
        <begin position="43"/>
        <end position="63"/>
    </location>
</feature>
<dbReference type="PANTHER" id="PTHR34220:SF7">
    <property type="entry name" value="SENSOR HISTIDINE KINASE YPDA"/>
    <property type="match status" value="1"/>
</dbReference>
<keyword evidence="4" id="KW-0418">Kinase</keyword>
<dbReference type="Pfam" id="PF06580">
    <property type="entry name" value="His_kinase"/>
    <property type="match status" value="1"/>
</dbReference>
<accession>A0A1H7S4D5</accession>
<dbReference type="STRING" id="573321.SAMN04488505_102799"/>
<dbReference type="GO" id="GO:0000155">
    <property type="term" value="F:phosphorelay sensor kinase activity"/>
    <property type="evidence" value="ECO:0007669"/>
    <property type="project" value="InterPro"/>
</dbReference>
<dbReference type="AlphaFoldDB" id="A0A1H7S4D5"/>
<dbReference type="GO" id="GO:0016020">
    <property type="term" value="C:membrane"/>
    <property type="evidence" value="ECO:0007669"/>
    <property type="project" value="InterPro"/>
</dbReference>
<keyword evidence="2" id="KW-0472">Membrane</keyword>
<dbReference type="SUPFAM" id="SSF55874">
    <property type="entry name" value="ATPase domain of HSP90 chaperone/DNA topoisomerase II/histidine kinase"/>
    <property type="match status" value="1"/>
</dbReference>
<dbReference type="OrthoDB" id="9792992at2"/>
<feature type="transmembrane region" description="Helical" evidence="2">
    <location>
        <begin position="7"/>
        <end position="28"/>
    </location>
</feature>
<dbReference type="PANTHER" id="PTHR34220">
    <property type="entry name" value="SENSOR HISTIDINE KINASE YPDA"/>
    <property type="match status" value="1"/>
</dbReference>
<dbReference type="Gene3D" id="3.30.565.10">
    <property type="entry name" value="Histidine kinase-like ATPase, C-terminal domain"/>
    <property type="match status" value="1"/>
</dbReference>
<sequence length="340" mass="39053">MRSTNTIYGIITLHVLIWGALMALPHLLTAGTQPPPGALPGSFWFISTLLHICAFYLNAYFLYPRLMNKRYWWLYILSLVALVMGVNYAKTGILVVFYSQIPITASIRAMLFFSIMLFMVASIIYRLVVDKVRYEKAQKERQAEQLAMELKFLRSQISPHFLFNVLTNLVSLARKKSDLMEPSLIMLSELMRYMLYDSEGKKVMLDKEIAYLKSYIELQKLRFGSDTQIETIIELEEGAGPYSIEPMLLIPFVENAFKHGIGWINDPWIYIRLVVAENRLTFTVRNKYSGDNVKDSKDANSGIGLANVSSRLKLLYPEQHILAVQKEHDVFSTTLTLQLK</sequence>
<dbReference type="RefSeq" id="WP_162277515.1">
    <property type="nucleotide sequence ID" value="NZ_FOBB01000002.1"/>
</dbReference>
<evidence type="ECO:0000313" key="4">
    <source>
        <dbReference type="EMBL" id="SEL66614.1"/>
    </source>
</evidence>
<evidence type="ECO:0000259" key="3">
    <source>
        <dbReference type="Pfam" id="PF06580"/>
    </source>
</evidence>
<keyword evidence="5" id="KW-1185">Reference proteome</keyword>
<feature type="transmembrane region" description="Helical" evidence="2">
    <location>
        <begin position="72"/>
        <end position="89"/>
    </location>
</feature>
<feature type="transmembrane region" description="Helical" evidence="2">
    <location>
        <begin position="109"/>
        <end position="129"/>
    </location>
</feature>